<evidence type="ECO:0000256" key="1">
    <source>
        <dbReference type="ARBA" id="ARBA00000316"/>
    </source>
</evidence>
<evidence type="ECO:0000313" key="10">
    <source>
        <dbReference type="Proteomes" id="UP001269144"/>
    </source>
</evidence>
<feature type="active site" description="Proton acceptor; specific for D-alanine" evidence="7">
    <location>
        <position position="31"/>
    </location>
</feature>
<dbReference type="HAMAP" id="MF_01201">
    <property type="entry name" value="Ala_racemase"/>
    <property type="match status" value="1"/>
</dbReference>
<evidence type="ECO:0000256" key="2">
    <source>
        <dbReference type="ARBA" id="ARBA00001933"/>
    </source>
</evidence>
<evidence type="ECO:0000313" key="9">
    <source>
        <dbReference type="EMBL" id="MDS9468427.1"/>
    </source>
</evidence>
<comment type="similarity">
    <text evidence="3 7">Belongs to the alanine racemase family.</text>
</comment>
<dbReference type="RefSeq" id="WP_311160635.1">
    <property type="nucleotide sequence ID" value="NZ_JAVQLW010000001.1"/>
</dbReference>
<evidence type="ECO:0000256" key="5">
    <source>
        <dbReference type="ARBA" id="ARBA00022898"/>
    </source>
</evidence>
<dbReference type="InterPro" id="IPR001608">
    <property type="entry name" value="Ala_racemase_N"/>
</dbReference>
<dbReference type="Gene3D" id="3.20.20.10">
    <property type="entry name" value="Alanine racemase"/>
    <property type="match status" value="1"/>
</dbReference>
<feature type="binding site" evidence="7">
    <location>
        <position position="286"/>
    </location>
    <ligand>
        <name>substrate</name>
    </ligand>
</feature>
<dbReference type="PROSITE" id="PS00395">
    <property type="entry name" value="ALANINE_RACEMASE"/>
    <property type="match status" value="1"/>
</dbReference>
<dbReference type="PANTHER" id="PTHR30511:SF0">
    <property type="entry name" value="ALANINE RACEMASE, CATABOLIC-RELATED"/>
    <property type="match status" value="1"/>
</dbReference>
<comment type="caution">
    <text evidence="9">The sequence shown here is derived from an EMBL/GenBank/DDBJ whole genome shotgun (WGS) entry which is preliminary data.</text>
</comment>
<feature type="modified residue" description="N6-(pyridoxal phosphate)lysine" evidence="7">
    <location>
        <position position="31"/>
    </location>
</feature>
<evidence type="ECO:0000256" key="4">
    <source>
        <dbReference type="ARBA" id="ARBA00013089"/>
    </source>
</evidence>
<dbReference type="CDD" id="cd00430">
    <property type="entry name" value="PLPDE_III_AR"/>
    <property type="match status" value="1"/>
</dbReference>
<dbReference type="SUPFAM" id="SSF50621">
    <property type="entry name" value="Alanine racemase C-terminal domain-like"/>
    <property type="match status" value="1"/>
</dbReference>
<dbReference type="EMBL" id="JAVQLW010000001">
    <property type="protein sequence ID" value="MDS9468427.1"/>
    <property type="molecule type" value="Genomic_DNA"/>
</dbReference>
<keyword evidence="10" id="KW-1185">Reference proteome</keyword>
<dbReference type="SMART" id="SM01005">
    <property type="entry name" value="Ala_racemase_C"/>
    <property type="match status" value="1"/>
</dbReference>
<dbReference type="GO" id="GO:0008784">
    <property type="term" value="F:alanine racemase activity"/>
    <property type="evidence" value="ECO:0007669"/>
    <property type="project" value="UniProtKB-EC"/>
</dbReference>
<dbReference type="NCBIfam" id="TIGR00492">
    <property type="entry name" value="alr"/>
    <property type="match status" value="1"/>
</dbReference>
<proteinExistence type="inferred from homology"/>
<comment type="cofactor">
    <cofactor evidence="2 7">
        <name>pyridoxal 5'-phosphate</name>
        <dbReference type="ChEBI" id="CHEBI:597326"/>
    </cofactor>
</comment>
<organism evidence="9 10">
    <name type="scientific">Paracoccus aurantius</name>
    <dbReference type="NCBI Taxonomy" id="3073814"/>
    <lineage>
        <taxon>Bacteria</taxon>
        <taxon>Pseudomonadati</taxon>
        <taxon>Pseudomonadota</taxon>
        <taxon>Alphaproteobacteria</taxon>
        <taxon>Rhodobacterales</taxon>
        <taxon>Paracoccaceae</taxon>
        <taxon>Paracoccus</taxon>
    </lineage>
</organism>
<evidence type="ECO:0000256" key="3">
    <source>
        <dbReference type="ARBA" id="ARBA00007880"/>
    </source>
</evidence>
<comment type="pathway">
    <text evidence="7">Amino-acid biosynthesis; D-alanine biosynthesis; D-alanine from L-alanine: step 1/1.</text>
</comment>
<dbReference type="EC" id="5.1.1.1" evidence="4 7"/>
<dbReference type="Pfam" id="PF01168">
    <property type="entry name" value="Ala_racemase_N"/>
    <property type="match status" value="1"/>
</dbReference>
<comment type="function">
    <text evidence="7">Catalyzes the interconversion of L-alanine and D-alanine. May also act on other amino acids.</text>
</comment>
<feature type="binding site" evidence="7">
    <location>
        <position position="122"/>
    </location>
    <ligand>
        <name>substrate</name>
    </ligand>
</feature>
<dbReference type="InterPro" id="IPR000821">
    <property type="entry name" value="Ala_racemase"/>
</dbReference>
<evidence type="ECO:0000256" key="7">
    <source>
        <dbReference type="HAMAP-Rule" id="MF_01201"/>
    </source>
</evidence>
<dbReference type="PRINTS" id="PR00992">
    <property type="entry name" value="ALARACEMASE"/>
</dbReference>
<dbReference type="InterPro" id="IPR020622">
    <property type="entry name" value="Ala_racemase_pyridoxalP-BS"/>
</dbReference>
<accession>A0ABU2HTP7</accession>
<comment type="catalytic activity">
    <reaction evidence="1 7">
        <text>L-alanine = D-alanine</text>
        <dbReference type="Rhea" id="RHEA:20249"/>
        <dbReference type="ChEBI" id="CHEBI:57416"/>
        <dbReference type="ChEBI" id="CHEBI:57972"/>
        <dbReference type="EC" id="5.1.1.1"/>
    </reaction>
</comment>
<protein>
    <recommendedName>
        <fullName evidence="4 7">Alanine racemase</fullName>
        <ecNumber evidence="4 7">5.1.1.1</ecNumber>
    </recommendedName>
</protein>
<reference evidence="10" key="1">
    <citation type="submission" date="2023-07" db="EMBL/GenBank/DDBJ databases">
        <title>Paracoccus sp. MBLB3053 whole genome sequence.</title>
        <authorList>
            <person name="Hwang C.Y."/>
            <person name="Cho E.-S."/>
            <person name="Seo M.-J."/>
        </authorList>
    </citation>
    <scope>NUCLEOTIDE SEQUENCE [LARGE SCALE GENOMIC DNA]</scope>
    <source>
        <strain evidence="10">MBLB3053</strain>
    </source>
</reference>
<dbReference type="Gene3D" id="2.40.37.10">
    <property type="entry name" value="Lyase, Ornithine Decarboxylase, Chain A, domain 1"/>
    <property type="match status" value="1"/>
</dbReference>
<evidence type="ECO:0000256" key="6">
    <source>
        <dbReference type="ARBA" id="ARBA00023235"/>
    </source>
</evidence>
<name>A0ABU2HTP7_9RHOB</name>
<feature type="domain" description="Alanine racemase C-terminal" evidence="8">
    <location>
        <begin position="215"/>
        <end position="339"/>
    </location>
</feature>
<keyword evidence="5 7" id="KW-0663">Pyridoxal phosphate</keyword>
<gene>
    <name evidence="9" type="primary">alr</name>
    <name evidence="9" type="ORF">RGQ15_12700</name>
</gene>
<dbReference type="Pfam" id="PF00842">
    <property type="entry name" value="Ala_racemase_C"/>
    <property type="match status" value="1"/>
</dbReference>
<dbReference type="InterPro" id="IPR011079">
    <property type="entry name" value="Ala_racemase_C"/>
</dbReference>
<keyword evidence="6 7" id="KW-0413">Isomerase</keyword>
<dbReference type="InterPro" id="IPR009006">
    <property type="entry name" value="Ala_racemase/Decarboxylase_C"/>
</dbReference>
<sequence length="339" mass="36008">MGLIIDIPAIQANWKALADRAPEARAGAVVKADAYGLGAERVAPALYAAGARDFFVALASEGRVIRPHLPEDAQIFVLSGHMDGEDLTGLIPLLNSPEQFFRDRALRPRGPFGLQLDSGMNRLGLEPGEWAAIRSEALAGGPRLVMSHLACADEPEHEANGSQLAAFRAMTEGVDAPRSLAATGGILLGPDFHFDLVRPGVGLYGGLPFADARPVVTLSLPIIQTRDVKPGESVGYGYSWTAQRPSRVATVAAGYADGLARALARQGELKLWSGDRACPVIGRISMDLITVDVTDLPDVPAELAILNAHQGVDAVADLSGTIGYEILTSLGRRYKRTYL</sequence>
<dbReference type="SUPFAM" id="SSF51419">
    <property type="entry name" value="PLP-binding barrel"/>
    <property type="match status" value="1"/>
</dbReference>
<dbReference type="PANTHER" id="PTHR30511">
    <property type="entry name" value="ALANINE RACEMASE"/>
    <property type="match status" value="1"/>
</dbReference>
<feature type="active site" description="Proton acceptor; specific for L-alanine" evidence="7">
    <location>
        <position position="236"/>
    </location>
</feature>
<dbReference type="InterPro" id="IPR029066">
    <property type="entry name" value="PLP-binding_barrel"/>
</dbReference>
<dbReference type="Proteomes" id="UP001269144">
    <property type="component" value="Unassembled WGS sequence"/>
</dbReference>
<evidence type="ECO:0000259" key="8">
    <source>
        <dbReference type="SMART" id="SM01005"/>
    </source>
</evidence>